<evidence type="ECO:0000313" key="3">
    <source>
        <dbReference type="EMBL" id="CAD7226653.1"/>
    </source>
</evidence>
<feature type="transmembrane region" description="Helical" evidence="2">
    <location>
        <begin position="151"/>
        <end position="172"/>
    </location>
</feature>
<protein>
    <submittedName>
        <fullName evidence="3">Uncharacterized protein</fullName>
    </submittedName>
</protein>
<proteinExistence type="predicted"/>
<dbReference type="AlphaFoldDB" id="A0A7R8W810"/>
<keyword evidence="2" id="KW-0812">Transmembrane</keyword>
<accession>A0A7R8W810</accession>
<keyword evidence="2" id="KW-1133">Transmembrane helix</keyword>
<feature type="compositionally biased region" description="Polar residues" evidence="1">
    <location>
        <begin position="216"/>
        <end position="230"/>
    </location>
</feature>
<dbReference type="EMBL" id="OB660884">
    <property type="protein sequence ID" value="CAD7226653.1"/>
    <property type="molecule type" value="Genomic_DNA"/>
</dbReference>
<gene>
    <name evidence="3" type="ORF">CTOB1V02_LOCUS4569</name>
</gene>
<sequence>MLHCGLNLEILEGIQLLVSLVDKSLERRFSGVAEDDNDDSGDDANKQENEVLGPHGATAEHVVPASESVLSISRRQKTSSHMAHTRCSEGRAKTGNYAIPDSQSAVITFTFSKASAGLSPSRDRQDEEKPNKYLFSLDCAEKVRAFVPMPYLNGIPFLVIIGQIFLCVLVIVHHVASDSANNGSSGSGKEPSSSSGAGTSKSSTSSSSKDKDGSSEVGSNGGSKTADPNSPVASLTMRDVSFILVRYPFLLRPLPGRALSYRPSPSDYVALVDDTGLPATKFELNESE</sequence>
<organism evidence="3">
    <name type="scientific">Cyprideis torosa</name>
    <dbReference type="NCBI Taxonomy" id="163714"/>
    <lineage>
        <taxon>Eukaryota</taxon>
        <taxon>Metazoa</taxon>
        <taxon>Ecdysozoa</taxon>
        <taxon>Arthropoda</taxon>
        <taxon>Crustacea</taxon>
        <taxon>Oligostraca</taxon>
        <taxon>Ostracoda</taxon>
        <taxon>Podocopa</taxon>
        <taxon>Podocopida</taxon>
        <taxon>Cytherocopina</taxon>
        <taxon>Cytheroidea</taxon>
        <taxon>Cytherideidae</taxon>
        <taxon>Cyprideis</taxon>
    </lineage>
</organism>
<keyword evidence="2" id="KW-0472">Membrane</keyword>
<evidence type="ECO:0000256" key="1">
    <source>
        <dbReference type="SAM" id="MobiDB-lite"/>
    </source>
</evidence>
<name>A0A7R8W810_9CRUS</name>
<feature type="region of interest" description="Disordered" evidence="1">
    <location>
        <begin position="179"/>
        <end position="230"/>
    </location>
</feature>
<evidence type="ECO:0000256" key="2">
    <source>
        <dbReference type="SAM" id="Phobius"/>
    </source>
</evidence>
<reference evidence="3" key="1">
    <citation type="submission" date="2020-11" db="EMBL/GenBank/DDBJ databases">
        <authorList>
            <person name="Tran Van P."/>
        </authorList>
    </citation>
    <scope>NUCLEOTIDE SEQUENCE</scope>
</reference>
<feature type="compositionally biased region" description="Low complexity" evidence="1">
    <location>
        <begin position="179"/>
        <end position="207"/>
    </location>
</feature>